<sequence length="101" mass="11917">MFVKDYLEEELISFAFSKPPRIFTNCPFDSTGYGCGKGAAREGQDGRKFSSDSVLVEIGQIKKYIYIHFKRKKEKNVKEKKKTKEKKKKKRKLLNYDEKNR</sequence>
<dbReference type="AlphaFoldDB" id="A0AAW2GKC4"/>
<proteinExistence type="predicted"/>
<name>A0AAW2GKC4_9HYME</name>
<comment type="caution">
    <text evidence="2">The sequence shown here is derived from an EMBL/GenBank/DDBJ whole genome shotgun (WGS) entry which is preliminary data.</text>
</comment>
<protein>
    <submittedName>
        <fullName evidence="2">Uncharacterized protein</fullName>
    </submittedName>
</protein>
<accession>A0AAW2GKC4</accession>
<feature type="region of interest" description="Disordered" evidence="1">
    <location>
        <begin position="76"/>
        <end position="101"/>
    </location>
</feature>
<evidence type="ECO:0000313" key="3">
    <source>
        <dbReference type="Proteomes" id="UP001430953"/>
    </source>
</evidence>
<feature type="compositionally biased region" description="Basic residues" evidence="1">
    <location>
        <begin position="76"/>
        <end position="93"/>
    </location>
</feature>
<dbReference type="EMBL" id="JADYXP020000004">
    <property type="protein sequence ID" value="KAL0127304.1"/>
    <property type="molecule type" value="Genomic_DNA"/>
</dbReference>
<organism evidence="2 3">
    <name type="scientific">Cardiocondyla obscurior</name>
    <dbReference type="NCBI Taxonomy" id="286306"/>
    <lineage>
        <taxon>Eukaryota</taxon>
        <taxon>Metazoa</taxon>
        <taxon>Ecdysozoa</taxon>
        <taxon>Arthropoda</taxon>
        <taxon>Hexapoda</taxon>
        <taxon>Insecta</taxon>
        <taxon>Pterygota</taxon>
        <taxon>Neoptera</taxon>
        <taxon>Endopterygota</taxon>
        <taxon>Hymenoptera</taxon>
        <taxon>Apocrita</taxon>
        <taxon>Aculeata</taxon>
        <taxon>Formicoidea</taxon>
        <taxon>Formicidae</taxon>
        <taxon>Myrmicinae</taxon>
        <taxon>Cardiocondyla</taxon>
    </lineage>
</organism>
<keyword evidence="3" id="KW-1185">Reference proteome</keyword>
<dbReference type="Proteomes" id="UP001430953">
    <property type="component" value="Unassembled WGS sequence"/>
</dbReference>
<reference evidence="2 3" key="1">
    <citation type="submission" date="2023-03" db="EMBL/GenBank/DDBJ databases">
        <title>High recombination rates correlate with genetic variation in Cardiocondyla obscurior ants.</title>
        <authorList>
            <person name="Errbii M."/>
        </authorList>
    </citation>
    <scope>NUCLEOTIDE SEQUENCE [LARGE SCALE GENOMIC DNA]</scope>
    <source>
        <strain evidence="2">Alpha-2009</strain>
        <tissue evidence="2">Whole body</tissue>
    </source>
</reference>
<evidence type="ECO:0000256" key="1">
    <source>
        <dbReference type="SAM" id="MobiDB-lite"/>
    </source>
</evidence>
<evidence type="ECO:0000313" key="2">
    <source>
        <dbReference type="EMBL" id="KAL0127304.1"/>
    </source>
</evidence>
<gene>
    <name evidence="2" type="ORF">PUN28_005530</name>
</gene>